<dbReference type="RefSeq" id="XP_022308193.1">
    <property type="nucleotide sequence ID" value="XM_022452485.1"/>
</dbReference>
<feature type="region of interest" description="Disordered" evidence="1">
    <location>
        <begin position="1"/>
        <end position="22"/>
    </location>
</feature>
<name>A0A8B8BXT0_CRAVI</name>
<dbReference type="Proteomes" id="UP000694844">
    <property type="component" value="Chromosome 9"/>
</dbReference>
<reference evidence="4" key="1">
    <citation type="submission" date="2025-08" db="UniProtKB">
        <authorList>
            <consortium name="RefSeq"/>
        </authorList>
    </citation>
    <scope>IDENTIFICATION</scope>
    <source>
        <tissue evidence="4">Whole sample</tissue>
    </source>
</reference>
<sequence length="558" mass="65483">MAERGDEISDGSDIEADYEEEDGNIDELARNINREVNHGDVDEWILNIFDEDGEENGEFLGFQNEWVKENFEPRTETRYRNVGGATVEHPEEASAGQYFELFWTIELLDKLITETNIYARQEREKNPPPPFAAKWMPVEPNEMKAFLALCFGMGILRLPEKTDYWRQNKWMFCTSYNRVMSRDRFHQIWRYLHIQNNEELPDTPDKLWKVRWFLEYLNGKFGEIYVPYENVTVDESMIKFKGRLSFRQYLPAKPVKWGVKVWVLAESDTGYLSKFQVYTGKEGNQEKGLSHRVVMDLCRNYFGSNIRVYMDNFYTSPDLLMDLHVRGVMACGTVRANRRGLPKDLLPNKINLNKHEFKIAQKDNLTFTVWKDTKPVCVLSNFHDPNHRGQVTRRAAENTVVQVPRLLSDYQKHMKGVDLCDQMIGYYMLNHRSKKWWRRIFFYLMMASAHNAYIVAKDTHPETFREKWPRFQDFIEELVEDLIGDTRARKEPPNVDCGGRALAHDIVKLYPKNKTCRECALSGQPGQRKGVTKFGCQQCNVPVHLECASKHIMRMMTV</sequence>
<dbReference type="GeneID" id="111114200"/>
<dbReference type="InterPro" id="IPR029526">
    <property type="entry name" value="PGBD"/>
</dbReference>
<dbReference type="OrthoDB" id="6146813at2759"/>
<keyword evidence="3" id="KW-1185">Reference proteome</keyword>
<evidence type="ECO:0000313" key="4">
    <source>
        <dbReference type="RefSeq" id="XP_022308193.1"/>
    </source>
</evidence>
<organism evidence="3 4">
    <name type="scientific">Crassostrea virginica</name>
    <name type="common">Eastern oyster</name>
    <dbReference type="NCBI Taxonomy" id="6565"/>
    <lineage>
        <taxon>Eukaryota</taxon>
        <taxon>Metazoa</taxon>
        <taxon>Spiralia</taxon>
        <taxon>Lophotrochozoa</taxon>
        <taxon>Mollusca</taxon>
        <taxon>Bivalvia</taxon>
        <taxon>Autobranchia</taxon>
        <taxon>Pteriomorphia</taxon>
        <taxon>Ostreida</taxon>
        <taxon>Ostreoidea</taxon>
        <taxon>Ostreidae</taxon>
        <taxon>Crassostrea</taxon>
    </lineage>
</organism>
<dbReference type="PANTHER" id="PTHR46599:SF3">
    <property type="entry name" value="PIGGYBAC TRANSPOSABLE ELEMENT-DERIVED PROTEIN 4"/>
    <property type="match status" value="1"/>
</dbReference>
<dbReference type="PANTHER" id="PTHR46599">
    <property type="entry name" value="PIGGYBAC TRANSPOSABLE ELEMENT-DERIVED PROTEIN 4"/>
    <property type="match status" value="1"/>
</dbReference>
<dbReference type="KEGG" id="cvn:111114200"/>
<gene>
    <name evidence="4" type="primary">LOC111114200</name>
</gene>
<dbReference type="Pfam" id="PF13843">
    <property type="entry name" value="DDE_Tnp_1_7"/>
    <property type="match status" value="1"/>
</dbReference>
<feature type="domain" description="PiggyBac transposable element-derived protein" evidence="2">
    <location>
        <begin position="96"/>
        <end position="453"/>
    </location>
</feature>
<proteinExistence type="predicted"/>
<feature type="compositionally biased region" description="Acidic residues" evidence="1">
    <location>
        <begin position="8"/>
        <end position="22"/>
    </location>
</feature>
<protein>
    <submittedName>
        <fullName evidence="4">PiggyBac transposable element-derived protein 4-like</fullName>
    </submittedName>
</protein>
<evidence type="ECO:0000259" key="2">
    <source>
        <dbReference type="Pfam" id="PF13843"/>
    </source>
</evidence>
<evidence type="ECO:0000256" key="1">
    <source>
        <dbReference type="SAM" id="MobiDB-lite"/>
    </source>
</evidence>
<accession>A0A8B8BXT0</accession>
<dbReference type="AlphaFoldDB" id="A0A8B8BXT0"/>
<evidence type="ECO:0000313" key="3">
    <source>
        <dbReference type="Proteomes" id="UP000694844"/>
    </source>
</evidence>